<protein>
    <submittedName>
        <fullName evidence="2">TetR family transcriptional regulator</fullName>
    </submittedName>
</protein>
<dbReference type="InterPro" id="IPR001647">
    <property type="entry name" value="HTH_TetR"/>
</dbReference>
<gene>
    <name evidence="2" type="ORF">C3E78_13380</name>
</gene>
<dbReference type="Pfam" id="PF00440">
    <property type="entry name" value="TetR_N"/>
    <property type="match status" value="1"/>
</dbReference>
<evidence type="ECO:0000313" key="3">
    <source>
        <dbReference type="Proteomes" id="UP000244384"/>
    </source>
</evidence>
<dbReference type="PROSITE" id="PS50977">
    <property type="entry name" value="HTH_TETR_2"/>
    <property type="match status" value="1"/>
</dbReference>
<dbReference type="PRINTS" id="PR00455">
    <property type="entry name" value="HTHTETR"/>
</dbReference>
<dbReference type="EMBL" id="CP026952">
    <property type="protein sequence ID" value="AWB93120.1"/>
    <property type="molecule type" value="Genomic_DNA"/>
</dbReference>
<dbReference type="KEGG" id="aez:C3E78_13380"/>
<organism evidence="2 3">
    <name type="scientific">Aeromicrobium chenweiae</name>
    <dbReference type="NCBI Taxonomy" id="2079793"/>
    <lineage>
        <taxon>Bacteria</taxon>
        <taxon>Bacillati</taxon>
        <taxon>Actinomycetota</taxon>
        <taxon>Actinomycetes</taxon>
        <taxon>Propionibacteriales</taxon>
        <taxon>Nocardioidaceae</taxon>
        <taxon>Aeromicrobium</taxon>
    </lineage>
</organism>
<dbReference type="Proteomes" id="UP000244384">
    <property type="component" value="Chromosome"/>
</dbReference>
<dbReference type="AlphaFoldDB" id="A0A2S0WPC1"/>
<keyword evidence="3" id="KW-1185">Reference proteome</keyword>
<proteinExistence type="predicted"/>
<keyword evidence="1" id="KW-0238">DNA-binding</keyword>
<dbReference type="InterPro" id="IPR009057">
    <property type="entry name" value="Homeodomain-like_sf"/>
</dbReference>
<reference evidence="3" key="1">
    <citation type="submission" date="2018-01" db="EMBL/GenBank/DDBJ databases">
        <authorList>
            <person name="Li J."/>
        </authorList>
    </citation>
    <scope>NUCLEOTIDE SEQUENCE [LARGE SCALE GENOMIC DNA]</scope>
    <source>
        <strain evidence="3">592</strain>
    </source>
</reference>
<dbReference type="OrthoDB" id="4709704at2"/>
<evidence type="ECO:0000256" key="1">
    <source>
        <dbReference type="ARBA" id="ARBA00023125"/>
    </source>
</evidence>
<dbReference type="SUPFAM" id="SSF46689">
    <property type="entry name" value="Homeodomain-like"/>
    <property type="match status" value="1"/>
</dbReference>
<dbReference type="PANTHER" id="PTHR30055">
    <property type="entry name" value="HTH-TYPE TRANSCRIPTIONAL REGULATOR RUTR"/>
    <property type="match status" value="1"/>
</dbReference>
<evidence type="ECO:0000313" key="2">
    <source>
        <dbReference type="EMBL" id="AWB93120.1"/>
    </source>
</evidence>
<name>A0A2S0WPC1_9ACTN</name>
<accession>A0A5F2F0Z0</accession>
<dbReference type="InterPro" id="IPR050109">
    <property type="entry name" value="HTH-type_TetR-like_transc_reg"/>
</dbReference>
<accession>A0A2S0WPC1</accession>
<sequence length="202" mass="21644">MPRITAATVAEHRSQQVRALLDAASGILASTGKAPTMSEVARVAGLARSSVYQYFTSPDELLAAVVADVFPAWARTVLDRVEAAVSPGGRVWAYIEANVDLFDSSEQAVARALSQIVDPQVLMPPMKAFHRQLQVPLREALVELGELEPDAVAEHIDALVMQAARSIGAEDGPLGPQTRAQALARLRRLLSGYLQLPPASLD</sequence>
<dbReference type="Gene3D" id="1.10.357.10">
    <property type="entry name" value="Tetracycline Repressor, domain 2"/>
    <property type="match status" value="1"/>
</dbReference>
<dbReference type="GO" id="GO:0003700">
    <property type="term" value="F:DNA-binding transcription factor activity"/>
    <property type="evidence" value="ECO:0007669"/>
    <property type="project" value="TreeGrafter"/>
</dbReference>
<dbReference type="RefSeq" id="WP_108579182.1">
    <property type="nucleotide sequence ID" value="NZ_CP026952.1"/>
</dbReference>
<dbReference type="GO" id="GO:0000976">
    <property type="term" value="F:transcription cis-regulatory region binding"/>
    <property type="evidence" value="ECO:0007669"/>
    <property type="project" value="TreeGrafter"/>
</dbReference>
<dbReference type="PANTHER" id="PTHR30055:SF226">
    <property type="entry name" value="HTH-TYPE TRANSCRIPTIONAL REGULATOR PKSA"/>
    <property type="match status" value="1"/>
</dbReference>